<sequence length="256" mass="29063">MAWYNSSSLWSVLVATLALVLTQLPPILQWFPEYKLSIQHDNRIGVNNAIGIIGHNLAIELHNKGNRELNVEKIELEIINPDQKKRVLNAESFSPMITGGGQPINLPVNSVKLSPNESSSGFIFFNQTISPDTEEKYNEIRLSISQSIFDKQQLIEWGALNPRASIEASESLVDTAIEFFEEHYDLEKGLHKVTIVVYTQEKAEPFKTHLEYTIYGYHIETVRSQTDDYKYGAGIYGPSANSKQVWLKVRPNNRVN</sequence>
<organism evidence="1 2">
    <name type="scientific">Oleiphilus messinensis</name>
    <dbReference type="NCBI Taxonomy" id="141451"/>
    <lineage>
        <taxon>Bacteria</taxon>
        <taxon>Pseudomonadati</taxon>
        <taxon>Pseudomonadota</taxon>
        <taxon>Gammaproteobacteria</taxon>
        <taxon>Oceanospirillales</taxon>
        <taxon>Oleiphilaceae</taxon>
        <taxon>Oleiphilus</taxon>
    </lineage>
</organism>
<dbReference type="OrthoDB" id="9156046at2"/>
<accession>A0A1Y0IBX6</accession>
<dbReference type="RefSeq" id="WP_087462817.1">
    <property type="nucleotide sequence ID" value="NZ_CP021425.1"/>
</dbReference>
<evidence type="ECO:0000313" key="1">
    <source>
        <dbReference type="EMBL" id="ARU57981.1"/>
    </source>
</evidence>
<evidence type="ECO:0000313" key="2">
    <source>
        <dbReference type="Proteomes" id="UP000196027"/>
    </source>
</evidence>
<protein>
    <submittedName>
        <fullName evidence="1">Uncharacterized protein</fullName>
    </submittedName>
</protein>
<dbReference type="AlphaFoldDB" id="A0A1Y0IBX6"/>
<name>A0A1Y0IBX6_9GAMM</name>
<dbReference type="KEGG" id="ome:OLMES_3962"/>
<proteinExistence type="predicted"/>
<dbReference type="Proteomes" id="UP000196027">
    <property type="component" value="Chromosome"/>
</dbReference>
<keyword evidence="2" id="KW-1185">Reference proteome</keyword>
<gene>
    <name evidence="1" type="ORF">OLMES_3962</name>
</gene>
<dbReference type="EMBL" id="CP021425">
    <property type="protein sequence ID" value="ARU57981.1"/>
    <property type="molecule type" value="Genomic_DNA"/>
</dbReference>
<reference evidence="1 2" key="1">
    <citation type="submission" date="2017-05" db="EMBL/GenBank/DDBJ databases">
        <title>Genomic insights into alkan degradation activity of Oleiphilus messinensis.</title>
        <authorList>
            <person name="Kozyavkin S.A."/>
            <person name="Slesarev A.I."/>
            <person name="Golyshin P.N."/>
            <person name="Korzhenkov A."/>
            <person name="Golyshina O.N."/>
            <person name="Toshchakov S.V."/>
        </authorList>
    </citation>
    <scope>NUCLEOTIDE SEQUENCE [LARGE SCALE GENOMIC DNA]</scope>
    <source>
        <strain evidence="1 2">ME102</strain>
    </source>
</reference>